<dbReference type="InterPro" id="IPR006490">
    <property type="entry name" value="Maj_tail_phi13"/>
</dbReference>
<evidence type="ECO:0008006" key="4">
    <source>
        <dbReference type="Google" id="ProtNLM"/>
    </source>
</evidence>
<dbReference type="RefSeq" id="WP_107590320.1">
    <property type="nucleotide sequence ID" value="NZ_PZIZ01000016.1"/>
</dbReference>
<comment type="caution">
    <text evidence="2">The sequence shown here is derived from an EMBL/GenBank/DDBJ whole genome shotgun (WGS) entry which is preliminary data.</text>
</comment>
<gene>
    <name evidence="2" type="ORF">BUZ01_13520</name>
</gene>
<accession>A0A2T4STT1</accession>
<proteinExistence type="predicted"/>
<sequence>MADKKVAITCEGFKARRQEGNGFEKDALKDVPGLQEIELELEQGNEPVYADGVKKFSLFSGITGATLTTTLMELSKEERQMFLGIKVENGMEIYASDAVPPYVSASWKYRCSDGSYIHYGLVRGNFNIPNTSASTMEDSPEQQDQIEMEGSFMQRSSKDKTVYVRIHDGDPEFPGEDAFLKFVHGDDAVTGTEDNTGGTTEQPTEEPVA</sequence>
<reference evidence="2 3" key="1">
    <citation type="journal article" date="2016" name="Front. Microbiol.">
        <title>Comprehensive Phylogenetic Analysis of Bovine Non-aureus Staphylococci Species Based on Whole-Genome Sequencing.</title>
        <authorList>
            <person name="Naushad S."/>
            <person name="Barkema H.W."/>
            <person name="Luby C."/>
            <person name="Condas L.A."/>
            <person name="Nobrega D.B."/>
            <person name="Carson D.A."/>
            <person name="De Buck J."/>
        </authorList>
    </citation>
    <scope>NUCLEOTIDE SEQUENCE [LARGE SCALE GENOMIC DNA]</scope>
    <source>
        <strain evidence="2 3">SNUC 1388</strain>
    </source>
</reference>
<dbReference type="EMBL" id="QXRZ01000016">
    <property type="protein sequence ID" value="RIL41089.1"/>
    <property type="molecule type" value="Genomic_DNA"/>
</dbReference>
<evidence type="ECO:0000313" key="3">
    <source>
        <dbReference type="Proteomes" id="UP000283576"/>
    </source>
</evidence>
<protein>
    <recommendedName>
        <fullName evidence="4">Phage tail protein</fullName>
    </recommendedName>
</protein>
<dbReference type="Proteomes" id="UP000283576">
    <property type="component" value="Unassembled WGS sequence"/>
</dbReference>
<feature type="region of interest" description="Disordered" evidence="1">
    <location>
        <begin position="185"/>
        <end position="209"/>
    </location>
</feature>
<dbReference type="AlphaFoldDB" id="A0A2T4STT1"/>
<name>A0A2T4STT1_STAGA</name>
<evidence type="ECO:0000256" key="1">
    <source>
        <dbReference type="SAM" id="MobiDB-lite"/>
    </source>
</evidence>
<organism evidence="2 3">
    <name type="scientific">Staphylococcus gallinarum</name>
    <dbReference type="NCBI Taxonomy" id="1293"/>
    <lineage>
        <taxon>Bacteria</taxon>
        <taxon>Bacillati</taxon>
        <taxon>Bacillota</taxon>
        <taxon>Bacilli</taxon>
        <taxon>Bacillales</taxon>
        <taxon>Staphylococcaceae</taxon>
        <taxon>Staphylococcus</taxon>
    </lineage>
</organism>
<dbReference type="NCBIfam" id="TIGR01603">
    <property type="entry name" value="maj_tail_phi13"/>
    <property type="match status" value="1"/>
</dbReference>
<feature type="compositionally biased region" description="Low complexity" evidence="1">
    <location>
        <begin position="190"/>
        <end position="209"/>
    </location>
</feature>
<evidence type="ECO:0000313" key="2">
    <source>
        <dbReference type="EMBL" id="RIL41089.1"/>
    </source>
</evidence>